<evidence type="ECO:0000259" key="5">
    <source>
        <dbReference type="PROSITE" id="PS01358"/>
    </source>
</evidence>
<evidence type="ECO:0000313" key="7">
    <source>
        <dbReference type="Proteomes" id="UP000028582"/>
    </source>
</evidence>
<evidence type="ECO:0000313" key="6">
    <source>
        <dbReference type="EMBL" id="ETO58825.1"/>
    </source>
</evidence>
<feature type="compositionally biased region" description="Basic residues" evidence="4">
    <location>
        <begin position="10"/>
        <end position="31"/>
    </location>
</feature>
<sequence length="514" mass="56661">MRTITAAAARQKRRRKNVSARKLRANKKGRAAARSANVPPGSAAAPTASEASGNVVATDRGASEASDTSEVLTTTREVRSVLGLAVTTLPEYAAHTEVGFEACTAKKASTEAEKTPLEALQVVAETREATDHPNSATDWSTTTDRLSSGTDRKSATDQPTSNTERTTVTDQLSSDTKRTTDCVYETWVCRICTFNNTESQTRCASCALHRAMTVIDQVTSDTVNDDTIDESSATTDSVVTATDSASNVTDGTTTATDCTTTATDCTTTATDYKLVTTVEVWQVAYRNDRRDGPLGVEYQVLWVHPDRSCKKLYMRSWEPRAKLMEDGFEGEMDLVYRWKASEVPLFETFWREDDVGMGLIGADEDGLCVFNALRRASELAGRPDIVTQQDIDQFVDDELILYGRDLSQGARWKVVLRFLGRLRDAGRDFAYNQIATTNHAIPGRRGAQVLEEIPVDDGIYIVGAYNHRHIGHEAVLTVQGAKLLIYDLKEGNPISSAKRWINFYAFVRPFKVFK</sequence>
<feature type="region of interest" description="Disordered" evidence="4">
    <location>
        <begin position="1"/>
        <end position="71"/>
    </location>
</feature>
<feature type="compositionally biased region" description="Polar residues" evidence="4">
    <location>
        <begin position="132"/>
        <end position="149"/>
    </location>
</feature>
<keyword evidence="2" id="KW-0863">Zinc-finger</keyword>
<keyword evidence="3" id="KW-0862">Zinc</keyword>
<dbReference type="PROSITE" id="PS01358">
    <property type="entry name" value="ZF_RANBP2_1"/>
    <property type="match status" value="1"/>
</dbReference>
<gene>
    <name evidence="6" type="ORF">F444_22790</name>
</gene>
<dbReference type="EMBL" id="ANJA01004722">
    <property type="protein sequence ID" value="ETO58825.1"/>
    <property type="molecule type" value="Genomic_DNA"/>
</dbReference>
<dbReference type="AlphaFoldDB" id="A0A080YWR4"/>
<protein>
    <recommendedName>
        <fullName evidence="5">RanBP2-type domain-containing protein</fullName>
    </recommendedName>
</protein>
<keyword evidence="1" id="KW-0479">Metal-binding</keyword>
<feature type="compositionally biased region" description="Polar residues" evidence="4">
    <location>
        <begin position="156"/>
        <end position="172"/>
    </location>
</feature>
<comment type="caution">
    <text evidence="6">The sequence shown here is derived from an EMBL/GenBank/DDBJ whole genome shotgun (WGS) entry which is preliminary data.</text>
</comment>
<evidence type="ECO:0000256" key="2">
    <source>
        <dbReference type="ARBA" id="ARBA00022771"/>
    </source>
</evidence>
<name>A0A080YWR4_PHYNI</name>
<evidence type="ECO:0000256" key="1">
    <source>
        <dbReference type="ARBA" id="ARBA00022723"/>
    </source>
</evidence>
<feature type="region of interest" description="Disordered" evidence="4">
    <location>
        <begin position="126"/>
        <end position="172"/>
    </location>
</feature>
<evidence type="ECO:0000256" key="3">
    <source>
        <dbReference type="ARBA" id="ARBA00022833"/>
    </source>
</evidence>
<accession>A0A080YWR4</accession>
<organism evidence="6 7">
    <name type="scientific">Phytophthora nicotianae P1976</name>
    <dbReference type="NCBI Taxonomy" id="1317066"/>
    <lineage>
        <taxon>Eukaryota</taxon>
        <taxon>Sar</taxon>
        <taxon>Stramenopiles</taxon>
        <taxon>Oomycota</taxon>
        <taxon>Peronosporomycetes</taxon>
        <taxon>Peronosporales</taxon>
        <taxon>Peronosporaceae</taxon>
        <taxon>Phytophthora</taxon>
    </lineage>
</organism>
<evidence type="ECO:0000256" key="4">
    <source>
        <dbReference type="SAM" id="MobiDB-lite"/>
    </source>
</evidence>
<dbReference type="InterPro" id="IPR001876">
    <property type="entry name" value="Znf_RanBP2"/>
</dbReference>
<dbReference type="GO" id="GO:0008270">
    <property type="term" value="F:zinc ion binding"/>
    <property type="evidence" value="ECO:0007669"/>
    <property type="project" value="UniProtKB-KW"/>
</dbReference>
<dbReference type="Proteomes" id="UP000028582">
    <property type="component" value="Unassembled WGS sequence"/>
</dbReference>
<reference evidence="6 7" key="1">
    <citation type="submission" date="2013-11" db="EMBL/GenBank/DDBJ databases">
        <title>The Genome Sequence of Phytophthora parasitica P1976.</title>
        <authorList>
            <consortium name="The Broad Institute Genomics Platform"/>
            <person name="Russ C."/>
            <person name="Tyler B."/>
            <person name="Panabieres F."/>
            <person name="Shan W."/>
            <person name="Tripathy S."/>
            <person name="Grunwald N."/>
            <person name="Machado M."/>
            <person name="Johnson C.S."/>
            <person name="Walker B."/>
            <person name="Young S."/>
            <person name="Zeng Q."/>
            <person name="Gargeya S."/>
            <person name="Fitzgerald M."/>
            <person name="Haas B."/>
            <person name="Abouelleil A."/>
            <person name="Allen A.W."/>
            <person name="Alvarado L."/>
            <person name="Arachchi H.M."/>
            <person name="Berlin A.M."/>
            <person name="Chapman S.B."/>
            <person name="Gainer-Dewar J."/>
            <person name="Goldberg J."/>
            <person name="Griggs A."/>
            <person name="Gujja S."/>
            <person name="Hansen M."/>
            <person name="Howarth C."/>
            <person name="Imamovic A."/>
            <person name="Ireland A."/>
            <person name="Larimer J."/>
            <person name="McCowan C."/>
            <person name="Murphy C."/>
            <person name="Pearson M."/>
            <person name="Poon T.W."/>
            <person name="Priest M."/>
            <person name="Roberts A."/>
            <person name="Saif S."/>
            <person name="Shea T."/>
            <person name="Sisk P."/>
            <person name="Sykes S."/>
            <person name="Wortman J."/>
            <person name="Nusbaum C."/>
            <person name="Birren B."/>
        </authorList>
    </citation>
    <scope>NUCLEOTIDE SEQUENCE [LARGE SCALE GENOMIC DNA]</scope>
    <source>
        <strain evidence="6 7">P1976</strain>
    </source>
</reference>
<feature type="domain" description="RanBP2-type" evidence="5">
    <location>
        <begin position="187"/>
        <end position="206"/>
    </location>
</feature>
<proteinExistence type="predicted"/>